<dbReference type="InterPro" id="IPR002716">
    <property type="entry name" value="PIN_dom"/>
</dbReference>
<feature type="binding site" evidence="6">
    <location>
        <position position="102"/>
    </location>
    <ligand>
        <name>Mg(2+)</name>
        <dbReference type="ChEBI" id="CHEBI:18420"/>
    </ligand>
</feature>
<dbReference type="SUPFAM" id="SSF88723">
    <property type="entry name" value="PIN domain-like"/>
    <property type="match status" value="1"/>
</dbReference>
<dbReference type="PANTHER" id="PTHR35901:SF1">
    <property type="entry name" value="EXONUCLEASE VAPC9"/>
    <property type="match status" value="1"/>
</dbReference>
<feature type="domain" description="PIN" evidence="7">
    <location>
        <begin position="3"/>
        <end position="123"/>
    </location>
</feature>
<evidence type="ECO:0000256" key="1">
    <source>
        <dbReference type="ARBA" id="ARBA00022649"/>
    </source>
</evidence>
<name>A0A2W5UU51_9CAUL</name>
<evidence type="ECO:0000313" key="8">
    <source>
        <dbReference type="EMBL" id="PZR31299.1"/>
    </source>
</evidence>
<dbReference type="EMBL" id="QFQZ01000091">
    <property type="protein sequence ID" value="PZR31299.1"/>
    <property type="molecule type" value="Genomic_DNA"/>
</dbReference>
<gene>
    <name evidence="6" type="primary">vapC</name>
    <name evidence="8" type="ORF">DI526_20055</name>
</gene>
<dbReference type="Gene3D" id="3.40.50.1010">
    <property type="entry name" value="5'-nuclease"/>
    <property type="match status" value="1"/>
</dbReference>
<keyword evidence="6" id="KW-0800">Toxin</keyword>
<keyword evidence="5 6" id="KW-0460">Magnesium</keyword>
<proteinExistence type="inferred from homology"/>
<dbReference type="Pfam" id="PF01850">
    <property type="entry name" value="PIN"/>
    <property type="match status" value="1"/>
</dbReference>
<keyword evidence="2 6" id="KW-0540">Nuclease</keyword>
<dbReference type="Proteomes" id="UP000249393">
    <property type="component" value="Unassembled WGS sequence"/>
</dbReference>
<evidence type="ECO:0000259" key="7">
    <source>
        <dbReference type="Pfam" id="PF01850"/>
    </source>
</evidence>
<reference evidence="8 9" key="1">
    <citation type="submission" date="2017-08" db="EMBL/GenBank/DDBJ databases">
        <title>Infants hospitalized years apart are colonized by the same room-sourced microbial strains.</title>
        <authorList>
            <person name="Brooks B."/>
            <person name="Olm M.R."/>
            <person name="Firek B.A."/>
            <person name="Baker R."/>
            <person name="Thomas B.C."/>
            <person name="Morowitz M.J."/>
            <person name="Banfield J.F."/>
        </authorList>
    </citation>
    <scope>NUCLEOTIDE SEQUENCE [LARGE SCALE GENOMIC DNA]</scope>
    <source>
        <strain evidence="8">S2_003_000_R2_4</strain>
    </source>
</reference>
<keyword evidence="3 6" id="KW-0479">Metal-binding</keyword>
<keyword evidence="4 6" id="KW-0378">Hydrolase</keyword>
<dbReference type="InterPro" id="IPR044153">
    <property type="entry name" value="PIN_Pae0151-like"/>
</dbReference>
<dbReference type="GO" id="GO:0016787">
    <property type="term" value="F:hydrolase activity"/>
    <property type="evidence" value="ECO:0007669"/>
    <property type="project" value="UniProtKB-KW"/>
</dbReference>
<sequence length="137" mass="14880">MKIVLDASLAIAAFTREEHTDAAQAVMREIALHGAEAPSLWRLEVANVLRTLVLRGRASNAFADDVLATLSAFPIAIDPETDQRAWSETLLLSRELGLTLYDAAYLELAIRREARLATLDKPLTAAALRCGVEVLPG</sequence>
<comment type="function">
    <text evidence="6">Toxic component of a toxin-antitoxin (TA) system. An RNase.</text>
</comment>
<comment type="caution">
    <text evidence="8">The sequence shown here is derived from an EMBL/GenBank/DDBJ whole genome shotgun (WGS) entry which is preliminary data.</text>
</comment>
<dbReference type="AlphaFoldDB" id="A0A2W5UU51"/>
<evidence type="ECO:0000256" key="3">
    <source>
        <dbReference type="ARBA" id="ARBA00022723"/>
    </source>
</evidence>
<comment type="cofactor">
    <cofactor evidence="6">
        <name>Mg(2+)</name>
        <dbReference type="ChEBI" id="CHEBI:18420"/>
    </cofactor>
</comment>
<feature type="binding site" evidence="6">
    <location>
        <position position="6"/>
    </location>
    <ligand>
        <name>Mg(2+)</name>
        <dbReference type="ChEBI" id="CHEBI:18420"/>
    </ligand>
</feature>
<evidence type="ECO:0000256" key="6">
    <source>
        <dbReference type="HAMAP-Rule" id="MF_00265"/>
    </source>
</evidence>
<dbReference type="EC" id="3.1.-.-" evidence="6"/>
<accession>A0A2W5UU51</accession>
<protein>
    <recommendedName>
        <fullName evidence="6">Ribonuclease VapC</fullName>
        <shortName evidence="6">RNase VapC</shortName>
        <ecNumber evidence="6">3.1.-.-</ecNumber>
    </recommendedName>
    <alternativeName>
        <fullName evidence="6">Toxin VapC</fullName>
    </alternativeName>
</protein>
<dbReference type="CDD" id="cd09873">
    <property type="entry name" value="PIN_Pae0151-like"/>
    <property type="match status" value="1"/>
</dbReference>
<dbReference type="GO" id="GO:0000287">
    <property type="term" value="F:magnesium ion binding"/>
    <property type="evidence" value="ECO:0007669"/>
    <property type="project" value="UniProtKB-UniRule"/>
</dbReference>
<evidence type="ECO:0000313" key="9">
    <source>
        <dbReference type="Proteomes" id="UP000249393"/>
    </source>
</evidence>
<dbReference type="RefSeq" id="WP_304281863.1">
    <property type="nucleotide sequence ID" value="NZ_QFQZ01000091.1"/>
</dbReference>
<organism evidence="8 9">
    <name type="scientific">Caulobacter segnis</name>
    <dbReference type="NCBI Taxonomy" id="88688"/>
    <lineage>
        <taxon>Bacteria</taxon>
        <taxon>Pseudomonadati</taxon>
        <taxon>Pseudomonadota</taxon>
        <taxon>Alphaproteobacteria</taxon>
        <taxon>Caulobacterales</taxon>
        <taxon>Caulobacteraceae</taxon>
        <taxon>Caulobacter</taxon>
    </lineage>
</organism>
<dbReference type="InterPro" id="IPR051619">
    <property type="entry name" value="TypeII_TA_RNase_PINc/VapC"/>
</dbReference>
<dbReference type="GO" id="GO:0004540">
    <property type="term" value="F:RNA nuclease activity"/>
    <property type="evidence" value="ECO:0007669"/>
    <property type="project" value="InterPro"/>
</dbReference>
<dbReference type="InterPro" id="IPR022907">
    <property type="entry name" value="VapC_family"/>
</dbReference>
<dbReference type="GO" id="GO:0090729">
    <property type="term" value="F:toxin activity"/>
    <property type="evidence" value="ECO:0007669"/>
    <property type="project" value="UniProtKB-KW"/>
</dbReference>
<keyword evidence="1 6" id="KW-1277">Toxin-antitoxin system</keyword>
<evidence type="ECO:0000256" key="5">
    <source>
        <dbReference type="ARBA" id="ARBA00022842"/>
    </source>
</evidence>
<dbReference type="HAMAP" id="MF_00265">
    <property type="entry name" value="VapC_Nob1"/>
    <property type="match status" value="1"/>
</dbReference>
<evidence type="ECO:0000256" key="2">
    <source>
        <dbReference type="ARBA" id="ARBA00022722"/>
    </source>
</evidence>
<dbReference type="InterPro" id="IPR029060">
    <property type="entry name" value="PIN-like_dom_sf"/>
</dbReference>
<dbReference type="PANTHER" id="PTHR35901">
    <property type="entry name" value="RIBONUCLEASE VAPC3"/>
    <property type="match status" value="1"/>
</dbReference>
<comment type="similarity">
    <text evidence="6">Belongs to the PINc/VapC protein family.</text>
</comment>
<evidence type="ECO:0000256" key="4">
    <source>
        <dbReference type="ARBA" id="ARBA00022801"/>
    </source>
</evidence>